<dbReference type="Proteomes" id="UP000051952">
    <property type="component" value="Unassembled WGS sequence"/>
</dbReference>
<dbReference type="PANTHER" id="PTHR13759">
    <property type="entry name" value="TWINFILIN"/>
    <property type="match status" value="1"/>
</dbReference>
<dbReference type="GO" id="GO:0051015">
    <property type="term" value="F:actin filament binding"/>
    <property type="evidence" value="ECO:0007669"/>
    <property type="project" value="TreeGrafter"/>
</dbReference>
<evidence type="ECO:0000313" key="11">
    <source>
        <dbReference type="Proteomes" id="UP000051952"/>
    </source>
</evidence>
<dbReference type="Gene3D" id="3.40.20.10">
    <property type="entry name" value="Severin"/>
    <property type="match status" value="2"/>
</dbReference>
<gene>
    <name evidence="10" type="ORF">BSAL_32930</name>
</gene>
<evidence type="ECO:0000259" key="9">
    <source>
        <dbReference type="PROSITE" id="PS51263"/>
    </source>
</evidence>
<comment type="subunit">
    <text evidence="7">Interacts with G-actin; ADP-actin form.</text>
</comment>
<keyword evidence="8" id="KW-0175">Coiled coil</keyword>
<evidence type="ECO:0000313" key="10">
    <source>
        <dbReference type="EMBL" id="CUG91607.1"/>
    </source>
</evidence>
<name>A0A0S4JJ86_BODSA</name>
<evidence type="ECO:0000256" key="3">
    <source>
        <dbReference type="ARBA" id="ARBA00022490"/>
    </source>
</evidence>
<feature type="domain" description="ADF-H" evidence="9">
    <location>
        <begin position="2"/>
        <end position="135"/>
    </location>
</feature>
<dbReference type="OrthoDB" id="10006997at2759"/>
<proteinExistence type="inferred from homology"/>
<evidence type="ECO:0000256" key="4">
    <source>
        <dbReference type="ARBA" id="ARBA00022737"/>
    </source>
</evidence>
<dbReference type="GO" id="GO:0051016">
    <property type="term" value="P:barbed-end actin filament capping"/>
    <property type="evidence" value="ECO:0007669"/>
    <property type="project" value="TreeGrafter"/>
</dbReference>
<dbReference type="InterPro" id="IPR029006">
    <property type="entry name" value="ADF-H/Gelsolin-like_dom_sf"/>
</dbReference>
<reference evidence="11" key="1">
    <citation type="submission" date="2015-09" db="EMBL/GenBank/DDBJ databases">
        <authorList>
            <consortium name="Pathogen Informatics"/>
        </authorList>
    </citation>
    <scope>NUCLEOTIDE SEQUENCE [LARGE SCALE GENOMIC DNA]</scope>
    <source>
        <strain evidence="11">Lake Konstanz</strain>
    </source>
</reference>
<dbReference type="Pfam" id="PF00241">
    <property type="entry name" value="Cofilin_ADF"/>
    <property type="match status" value="2"/>
</dbReference>
<protein>
    <submittedName>
        <fullName evidence="10">G-actin binding protein, putative</fullName>
    </submittedName>
</protein>
<dbReference type="GO" id="GO:0030042">
    <property type="term" value="P:actin filament depolymerization"/>
    <property type="evidence" value="ECO:0007669"/>
    <property type="project" value="TreeGrafter"/>
</dbReference>
<dbReference type="AlphaFoldDB" id="A0A0S4JJ86"/>
<accession>A0A0S4JJ86</accession>
<keyword evidence="4" id="KW-0677">Repeat</keyword>
<feature type="coiled-coil region" evidence="8">
    <location>
        <begin position="131"/>
        <end position="158"/>
    </location>
</feature>
<feature type="domain" description="ADF-H" evidence="9">
    <location>
        <begin position="163"/>
        <end position="295"/>
    </location>
</feature>
<dbReference type="VEuPathDB" id="TriTrypDB:BSAL_32930"/>
<comment type="subcellular location">
    <subcellularLocation>
        <location evidence="1">Cytoplasm</location>
        <location evidence="1">Cytoskeleton</location>
    </subcellularLocation>
</comment>
<dbReference type="SUPFAM" id="SSF55753">
    <property type="entry name" value="Actin depolymerizing proteins"/>
    <property type="match status" value="2"/>
</dbReference>
<keyword evidence="11" id="KW-1185">Reference proteome</keyword>
<keyword evidence="5" id="KW-0009">Actin-binding</keyword>
<dbReference type="InterPro" id="IPR028458">
    <property type="entry name" value="Twinfilin"/>
</dbReference>
<dbReference type="PROSITE" id="PS51263">
    <property type="entry name" value="ADF_H"/>
    <property type="match status" value="2"/>
</dbReference>
<dbReference type="GO" id="GO:0005884">
    <property type="term" value="C:actin filament"/>
    <property type="evidence" value="ECO:0007669"/>
    <property type="project" value="TreeGrafter"/>
</dbReference>
<evidence type="ECO:0000256" key="5">
    <source>
        <dbReference type="ARBA" id="ARBA00023203"/>
    </source>
</evidence>
<dbReference type="OMA" id="MVYVCPP"/>
<evidence type="ECO:0000256" key="2">
    <source>
        <dbReference type="ARBA" id="ARBA00009557"/>
    </source>
</evidence>
<keyword evidence="3" id="KW-0963">Cytoplasm</keyword>
<organism evidence="10 11">
    <name type="scientific">Bodo saltans</name>
    <name type="common">Flagellated protozoan</name>
    <dbReference type="NCBI Taxonomy" id="75058"/>
    <lineage>
        <taxon>Eukaryota</taxon>
        <taxon>Discoba</taxon>
        <taxon>Euglenozoa</taxon>
        <taxon>Kinetoplastea</taxon>
        <taxon>Metakinetoplastina</taxon>
        <taxon>Eubodonida</taxon>
        <taxon>Bodonidae</taxon>
        <taxon>Bodo</taxon>
    </lineage>
</organism>
<sequence>MSLTLAFPLGDSLRDALDKFKEPLAVIRAVIVGIDNETLVLHGAPIEATENLTSDLAAVRKIMPLDVPRFVMVKLEEKSFAEILYVPEGTKPKVKMLYAGSSAHLREQSRLAIATDTHVISVDEINPTLFGRDIEAERVELRTEKEKIKEEIAKMEIAPQRSAVELPAGTQQPLNAAAIDVVIAIKDKKLRAATFKLEGAEIVVDKTVDIAETSHESWISILPAEEPRFAVINFREDAIILLYLCPDSCKPKVKMPYAASKGSFTRQLTHLEAKPKKSVETSSAKGVDAVIDEALDAPQLEDDAKPIAPKSIMPKGPRMCM</sequence>
<evidence type="ECO:0000256" key="7">
    <source>
        <dbReference type="ARBA" id="ARBA00038532"/>
    </source>
</evidence>
<keyword evidence="6" id="KW-0206">Cytoskeleton</keyword>
<comment type="similarity">
    <text evidence="2">Belongs to the actin-binding proteins ADF family. Twinfilin subfamily.</text>
</comment>
<dbReference type="EMBL" id="CYKH01001944">
    <property type="protein sequence ID" value="CUG91607.1"/>
    <property type="molecule type" value="Genomic_DNA"/>
</dbReference>
<dbReference type="SMART" id="SM00102">
    <property type="entry name" value="ADF"/>
    <property type="match status" value="2"/>
</dbReference>
<dbReference type="PANTHER" id="PTHR13759:SF1">
    <property type="entry name" value="TWINFILIN"/>
    <property type="match status" value="1"/>
</dbReference>
<dbReference type="InterPro" id="IPR002108">
    <property type="entry name" value="ADF-H"/>
</dbReference>
<dbReference type="GO" id="GO:0003785">
    <property type="term" value="F:actin monomer binding"/>
    <property type="evidence" value="ECO:0007669"/>
    <property type="project" value="TreeGrafter"/>
</dbReference>
<evidence type="ECO:0000256" key="1">
    <source>
        <dbReference type="ARBA" id="ARBA00004245"/>
    </source>
</evidence>
<evidence type="ECO:0000256" key="8">
    <source>
        <dbReference type="SAM" id="Coils"/>
    </source>
</evidence>
<dbReference type="GO" id="GO:0005737">
    <property type="term" value="C:cytoplasm"/>
    <property type="evidence" value="ECO:0007669"/>
    <property type="project" value="TreeGrafter"/>
</dbReference>
<evidence type="ECO:0000256" key="6">
    <source>
        <dbReference type="ARBA" id="ARBA00023212"/>
    </source>
</evidence>